<dbReference type="OMA" id="CKLRIER"/>
<protein>
    <recommendedName>
        <fullName evidence="1">DH domain-containing protein</fullName>
    </recommendedName>
</protein>
<dbReference type="InParanoid" id="H2ZUX7"/>
<dbReference type="InterPro" id="IPR035899">
    <property type="entry name" value="DBL_dom_sf"/>
</dbReference>
<dbReference type="Gene3D" id="1.20.900.10">
    <property type="entry name" value="Dbl homology (DH) domain"/>
    <property type="match status" value="1"/>
</dbReference>
<keyword evidence="3" id="KW-1185">Reference proteome</keyword>
<dbReference type="EMBL" id="AFYH01252471">
    <property type="status" value="NOT_ANNOTATED_CDS"/>
    <property type="molecule type" value="Genomic_DNA"/>
</dbReference>
<dbReference type="SUPFAM" id="SSF48065">
    <property type="entry name" value="DBL homology domain (DH-domain)"/>
    <property type="match status" value="1"/>
</dbReference>
<dbReference type="InterPro" id="IPR000219">
    <property type="entry name" value="DH_dom"/>
</dbReference>
<dbReference type="Gene3D" id="2.30.29.30">
    <property type="entry name" value="Pleckstrin-homology domain (PH domain)/Phosphotyrosine-binding domain (PTB)"/>
    <property type="match status" value="1"/>
</dbReference>
<dbReference type="GO" id="GO:0005085">
    <property type="term" value="F:guanyl-nucleotide exchange factor activity"/>
    <property type="evidence" value="ECO:0007669"/>
    <property type="project" value="InterPro"/>
</dbReference>
<dbReference type="EMBL" id="AFYH01252469">
    <property type="status" value="NOT_ANNOTATED_CDS"/>
    <property type="molecule type" value="Genomic_DNA"/>
</dbReference>
<dbReference type="Proteomes" id="UP000008672">
    <property type="component" value="Unassembled WGS sequence"/>
</dbReference>
<dbReference type="PANTHER" id="PTHR46857:SF1">
    <property type="entry name" value="EPITHELIAL CELL-TRANSFORMING SEQUENCE 2 ONCOGENE-LIKE"/>
    <property type="match status" value="1"/>
</dbReference>
<evidence type="ECO:0000259" key="1">
    <source>
        <dbReference type="PROSITE" id="PS50010"/>
    </source>
</evidence>
<dbReference type="GeneTree" id="ENSGT00940000158839"/>
<dbReference type="eggNOG" id="KOG3524">
    <property type="taxonomic scope" value="Eukaryota"/>
</dbReference>
<dbReference type="PANTHER" id="PTHR46857">
    <property type="entry name" value="EPITHELIAL CELL-TRANSFORMING SEQUENCE 2 ONCOGENE-LIKE"/>
    <property type="match status" value="1"/>
</dbReference>
<evidence type="ECO:0000313" key="2">
    <source>
        <dbReference type="Ensembl" id="ENSLACP00000001198.1"/>
    </source>
</evidence>
<dbReference type="SUPFAM" id="SSF50729">
    <property type="entry name" value="PH domain-like"/>
    <property type="match status" value="1"/>
</dbReference>
<dbReference type="HOGENOM" id="CLU_759804_0_0_1"/>
<dbReference type="EMBL" id="AFYH01252470">
    <property type="status" value="NOT_ANNOTATED_CDS"/>
    <property type="molecule type" value="Genomic_DNA"/>
</dbReference>
<sequence length="365" mass="42352">EDVADKRTVFAKEILSSERNYVQMLEIVRDIYVMPLKCALASNRAILSVANVQIICSDILEILDLNRHFLDELKVRLQEWGPSQCLGDVFVKFSSRLKTYTNYFNNYTTILKTIDKCRESIPPFRAFLKRHDKTLVTKMLSVSLQELLLWPSRRFEEYVTLLYAVRLHSLPEHIDRDDLTTAIKQLKQYRDYIRQLRLNIDRDNQMLEAQKIIQGCPPFLSPGNSGLLRNRVMLTLWHCVIHNRIYEHVSDLCLFLFNDALVIAARNVSHLPFEKACRTTYQFSASVSLHRLFVEDIPDSKCKSSLFPTRKYAPVGNSKIKDWSTDVKNAFILQGPKRKWICATEAEDSKFTWLSILESAVNAAI</sequence>
<reference evidence="2" key="3">
    <citation type="submission" date="2025-09" db="UniProtKB">
        <authorList>
            <consortium name="Ensembl"/>
        </authorList>
    </citation>
    <scope>IDENTIFICATION</scope>
</reference>
<reference evidence="3" key="1">
    <citation type="submission" date="2011-08" db="EMBL/GenBank/DDBJ databases">
        <title>The draft genome of Latimeria chalumnae.</title>
        <authorList>
            <person name="Di Palma F."/>
            <person name="Alfoldi J."/>
            <person name="Johnson J."/>
            <person name="Berlin A."/>
            <person name="Gnerre S."/>
            <person name="Jaffe D."/>
            <person name="MacCallum I."/>
            <person name="Young S."/>
            <person name="Walker B.J."/>
            <person name="Lander E."/>
            <person name="Lindblad-Toh K."/>
        </authorList>
    </citation>
    <scope>NUCLEOTIDE SEQUENCE [LARGE SCALE GENOMIC DNA]</scope>
    <source>
        <strain evidence="3">Wild caught</strain>
    </source>
</reference>
<dbReference type="STRING" id="7897.ENSLACP00000001198"/>
<accession>H2ZUX7</accession>
<evidence type="ECO:0000313" key="3">
    <source>
        <dbReference type="Proteomes" id="UP000008672"/>
    </source>
</evidence>
<dbReference type="Pfam" id="PF00621">
    <property type="entry name" value="RhoGEF"/>
    <property type="match status" value="1"/>
</dbReference>
<dbReference type="AlphaFoldDB" id="H2ZUX7"/>
<name>H2ZUX7_LATCH</name>
<dbReference type="CDD" id="cd00160">
    <property type="entry name" value="RhoGEF"/>
    <property type="match status" value="1"/>
</dbReference>
<proteinExistence type="predicted"/>
<dbReference type="InterPro" id="IPR052805">
    <property type="entry name" value="GEF_Ubiquitin-Prot_Reg"/>
</dbReference>
<organism evidence="2 3">
    <name type="scientific">Latimeria chalumnae</name>
    <name type="common">Coelacanth</name>
    <dbReference type="NCBI Taxonomy" id="7897"/>
    <lineage>
        <taxon>Eukaryota</taxon>
        <taxon>Metazoa</taxon>
        <taxon>Chordata</taxon>
        <taxon>Craniata</taxon>
        <taxon>Vertebrata</taxon>
        <taxon>Euteleostomi</taxon>
        <taxon>Coelacanthiformes</taxon>
        <taxon>Coelacanthidae</taxon>
        <taxon>Latimeria</taxon>
    </lineage>
</organism>
<dbReference type="EMBL" id="AFYH01252466">
    <property type="status" value="NOT_ANNOTATED_CDS"/>
    <property type="molecule type" value="Genomic_DNA"/>
</dbReference>
<dbReference type="Ensembl" id="ENSLACT00000001209.1">
    <property type="protein sequence ID" value="ENSLACP00000001198.1"/>
    <property type="gene ID" value="ENSLACG00000001074.1"/>
</dbReference>
<dbReference type="InterPro" id="IPR011993">
    <property type="entry name" value="PH-like_dom_sf"/>
</dbReference>
<dbReference type="EMBL" id="AFYH01252468">
    <property type="status" value="NOT_ANNOTATED_CDS"/>
    <property type="molecule type" value="Genomic_DNA"/>
</dbReference>
<feature type="domain" description="DH" evidence="1">
    <location>
        <begin position="6"/>
        <end position="196"/>
    </location>
</feature>
<dbReference type="EMBL" id="AFYH01252467">
    <property type="status" value="NOT_ANNOTATED_CDS"/>
    <property type="molecule type" value="Genomic_DNA"/>
</dbReference>
<dbReference type="EMBL" id="AFYH01252465">
    <property type="status" value="NOT_ANNOTATED_CDS"/>
    <property type="molecule type" value="Genomic_DNA"/>
</dbReference>
<dbReference type="SMART" id="SM00325">
    <property type="entry name" value="RhoGEF"/>
    <property type="match status" value="1"/>
</dbReference>
<reference evidence="2" key="2">
    <citation type="submission" date="2025-08" db="UniProtKB">
        <authorList>
            <consortium name="Ensembl"/>
        </authorList>
    </citation>
    <scope>IDENTIFICATION</scope>
</reference>
<dbReference type="PROSITE" id="PS50010">
    <property type="entry name" value="DH_2"/>
    <property type="match status" value="1"/>
</dbReference>